<keyword evidence="8 12" id="KW-0326">Glycosidase</keyword>
<dbReference type="OrthoDB" id="9809277at2"/>
<dbReference type="Pfam" id="PF00331">
    <property type="entry name" value="Glyco_hydro_10"/>
    <property type="match status" value="1"/>
</dbReference>
<proteinExistence type="inferred from homology"/>
<accession>A0A238Z5I7</accession>
<sequence length="378" mass="43415">MKFKLLSISTVVLLLLVSCGDSNDDTQVEEQETEAPFVVKKENLIVGSTLNLRQLNTPVEKLYLDDGFKYLTPANAAKQQIVKRDNKESSWDWSWIDAHIAFAKKHNLEIRVHGPISPQVSEWTREDIRTAEELEKNMTDFLIASCKKYNVEPTIKWMDVVNETITTTGEYNPNKPGTDAWEVPFYKMGLDQNGYPNYILKAFQLATEHAPNIKLVYNQNGGLQDALWDKLKKTVLYIRSKGHRVDGIGWQGHINYFNKNVNGILVDPEETVQKLSDLIDWAHANNLEFHITEIDYQVRDNKNFILEVNRQALAYKRIVEVLESKTATGVVTLNLWDMTDRLHPDKGTFISIYDENLKPRPSHKVIKAAFDNSKHSNK</sequence>
<protein>
    <recommendedName>
        <fullName evidence="3">endo-1,4-beta-xylanase</fullName>
        <ecNumber evidence="3">3.2.1.8</ecNumber>
    </recommendedName>
</protein>
<feature type="chain" id="PRO_5012941071" description="endo-1,4-beta-xylanase" evidence="10">
    <location>
        <begin position="24"/>
        <end position="378"/>
    </location>
</feature>
<dbReference type="EMBL" id="FZNT01000013">
    <property type="protein sequence ID" value="SNR78238.1"/>
    <property type="molecule type" value="Genomic_DNA"/>
</dbReference>
<name>A0A238Z5I7_9FLAO</name>
<evidence type="ECO:0000313" key="12">
    <source>
        <dbReference type="EMBL" id="SNR78238.1"/>
    </source>
</evidence>
<keyword evidence="6 12" id="KW-0378">Hydrolase</keyword>
<evidence type="ECO:0000256" key="8">
    <source>
        <dbReference type="ARBA" id="ARBA00023295"/>
    </source>
</evidence>
<keyword evidence="7" id="KW-0119">Carbohydrate metabolism</keyword>
<dbReference type="PANTHER" id="PTHR31490">
    <property type="entry name" value="GLYCOSYL HYDROLASE"/>
    <property type="match status" value="1"/>
</dbReference>
<comment type="catalytic activity">
    <reaction evidence="1">
        <text>Endohydrolysis of (1-&gt;4)-beta-D-xylosidic linkages in xylans.</text>
        <dbReference type="EC" id="3.2.1.8"/>
    </reaction>
</comment>
<evidence type="ECO:0000256" key="1">
    <source>
        <dbReference type="ARBA" id="ARBA00000681"/>
    </source>
</evidence>
<evidence type="ECO:0000313" key="13">
    <source>
        <dbReference type="Proteomes" id="UP000198384"/>
    </source>
</evidence>
<evidence type="ECO:0000256" key="5">
    <source>
        <dbReference type="ARBA" id="ARBA00022729"/>
    </source>
</evidence>
<dbReference type="PROSITE" id="PS51257">
    <property type="entry name" value="PROKAR_LIPOPROTEIN"/>
    <property type="match status" value="1"/>
</dbReference>
<dbReference type="SMART" id="SM00633">
    <property type="entry name" value="Glyco_10"/>
    <property type="match status" value="1"/>
</dbReference>
<evidence type="ECO:0000256" key="9">
    <source>
        <dbReference type="ARBA" id="ARBA00023326"/>
    </source>
</evidence>
<evidence type="ECO:0000256" key="7">
    <source>
        <dbReference type="ARBA" id="ARBA00023277"/>
    </source>
</evidence>
<dbReference type="Gene3D" id="3.20.20.80">
    <property type="entry name" value="Glycosidases"/>
    <property type="match status" value="1"/>
</dbReference>
<keyword evidence="5 10" id="KW-0732">Signal</keyword>
<dbReference type="GO" id="GO:0045493">
    <property type="term" value="P:xylan catabolic process"/>
    <property type="evidence" value="ECO:0007669"/>
    <property type="project" value="UniProtKB-KW"/>
</dbReference>
<feature type="signal peptide" evidence="10">
    <location>
        <begin position="1"/>
        <end position="23"/>
    </location>
</feature>
<evidence type="ECO:0000256" key="2">
    <source>
        <dbReference type="ARBA" id="ARBA00007495"/>
    </source>
</evidence>
<gene>
    <name evidence="12" type="ORF">SAMN06265371_11326</name>
</gene>
<dbReference type="RefSeq" id="WP_089382930.1">
    <property type="nucleotide sequence ID" value="NZ_FZNT01000013.1"/>
</dbReference>
<keyword evidence="9" id="KW-0624">Polysaccharide degradation</keyword>
<dbReference type="EC" id="3.2.1.8" evidence="3"/>
<dbReference type="InterPro" id="IPR001000">
    <property type="entry name" value="GH10_dom"/>
</dbReference>
<feature type="domain" description="GH10" evidence="11">
    <location>
        <begin position="68"/>
        <end position="370"/>
    </location>
</feature>
<keyword evidence="4 12" id="KW-0858">Xylan degradation</keyword>
<evidence type="ECO:0000259" key="11">
    <source>
        <dbReference type="SMART" id="SM00633"/>
    </source>
</evidence>
<dbReference type="InterPro" id="IPR044846">
    <property type="entry name" value="GH10"/>
</dbReference>
<dbReference type="GO" id="GO:0031176">
    <property type="term" value="F:endo-1,4-beta-xylanase activity"/>
    <property type="evidence" value="ECO:0007669"/>
    <property type="project" value="UniProtKB-EC"/>
</dbReference>
<dbReference type="InterPro" id="IPR017853">
    <property type="entry name" value="GH"/>
</dbReference>
<evidence type="ECO:0000256" key="6">
    <source>
        <dbReference type="ARBA" id="ARBA00022801"/>
    </source>
</evidence>
<dbReference type="AlphaFoldDB" id="A0A238Z5I7"/>
<evidence type="ECO:0000256" key="10">
    <source>
        <dbReference type="SAM" id="SignalP"/>
    </source>
</evidence>
<reference evidence="12 13" key="1">
    <citation type="submission" date="2017-06" db="EMBL/GenBank/DDBJ databases">
        <authorList>
            <person name="Kim H.J."/>
            <person name="Triplett B.A."/>
        </authorList>
    </citation>
    <scope>NUCLEOTIDE SEQUENCE [LARGE SCALE GENOMIC DNA]</scope>
    <source>
        <strain evidence="12 13">DSM 29150</strain>
    </source>
</reference>
<dbReference type="Proteomes" id="UP000198384">
    <property type="component" value="Unassembled WGS sequence"/>
</dbReference>
<keyword evidence="13" id="KW-1185">Reference proteome</keyword>
<evidence type="ECO:0000256" key="4">
    <source>
        <dbReference type="ARBA" id="ARBA00022651"/>
    </source>
</evidence>
<dbReference type="SUPFAM" id="SSF51445">
    <property type="entry name" value="(Trans)glycosidases"/>
    <property type="match status" value="1"/>
</dbReference>
<evidence type="ECO:0000256" key="3">
    <source>
        <dbReference type="ARBA" id="ARBA00012590"/>
    </source>
</evidence>
<comment type="similarity">
    <text evidence="2">Belongs to the glycosyl hydrolase 10 (cellulase F) family.</text>
</comment>
<organism evidence="12 13">
    <name type="scientific">Lutibacter agarilyticus</name>
    <dbReference type="NCBI Taxonomy" id="1109740"/>
    <lineage>
        <taxon>Bacteria</taxon>
        <taxon>Pseudomonadati</taxon>
        <taxon>Bacteroidota</taxon>
        <taxon>Flavobacteriia</taxon>
        <taxon>Flavobacteriales</taxon>
        <taxon>Flavobacteriaceae</taxon>
        <taxon>Lutibacter</taxon>
    </lineage>
</organism>
<dbReference type="PANTHER" id="PTHR31490:SF88">
    <property type="entry name" value="BETA-XYLANASE"/>
    <property type="match status" value="1"/>
</dbReference>